<evidence type="ECO:0000256" key="2">
    <source>
        <dbReference type="ARBA" id="ARBA00005046"/>
    </source>
</evidence>
<dbReference type="Gene3D" id="3.40.980.10">
    <property type="entry name" value="MoaB/Mog-like domain"/>
    <property type="match status" value="1"/>
</dbReference>
<comment type="similarity">
    <text evidence="3 6">Belongs to the MoaB/Mog family.</text>
</comment>
<dbReference type="OrthoDB" id="9784492at2"/>
<keyword evidence="5 6" id="KW-0501">Molybdenum cofactor biosynthesis</keyword>
<dbReference type="Proteomes" id="UP000252100">
    <property type="component" value="Chromosome"/>
</dbReference>
<dbReference type="NCBIfam" id="TIGR00177">
    <property type="entry name" value="molyb_syn"/>
    <property type="match status" value="1"/>
</dbReference>
<evidence type="ECO:0000256" key="3">
    <source>
        <dbReference type="ARBA" id="ARBA00006112"/>
    </source>
</evidence>
<protein>
    <recommendedName>
        <fullName evidence="4 6">Molybdenum cofactor biosynthesis protein B</fullName>
    </recommendedName>
</protein>
<dbReference type="SUPFAM" id="SSF53218">
    <property type="entry name" value="Molybdenum cofactor biosynthesis proteins"/>
    <property type="match status" value="1"/>
</dbReference>
<evidence type="ECO:0000313" key="9">
    <source>
        <dbReference type="Proteomes" id="UP000252100"/>
    </source>
</evidence>
<dbReference type="UniPathway" id="UPA00344"/>
<evidence type="ECO:0000256" key="4">
    <source>
        <dbReference type="ARBA" id="ARBA00015262"/>
    </source>
</evidence>
<evidence type="ECO:0000256" key="5">
    <source>
        <dbReference type="ARBA" id="ARBA00023150"/>
    </source>
</evidence>
<dbReference type="CDD" id="cd00886">
    <property type="entry name" value="MogA_MoaB"/>
    <property type="match status" value="1"/>
</dbReference>
<dbReference type="InterPro" id="IPR012245">
    <property type="entry name" value="MoaB"/>
</dbReference>
<gene>
    <name evidence="8" type="ORF">DT065_13605</name>
</gene>
<comment type="pathway">
    <text evidence="2 6">Cofactor biosynthesis; molybdopterin biosynthesis.</text>
</comment>
<sequence>MHHGHDASSVHVGILTMSDTRTKDEDKSGMLIRSLLEEGGHEVNEYEVIPDDGATINSMLHEWTTLASLDAIITNGGTGISAKDVTYEIVNGMIDKEIEGFGELFRMKSYEEIGAKAMLSRALAGTIGQSVLFALPGSSNAVRLAMTDLILPALPHIVGELRK</sequence>
<dbReference type="KEGG" id="rue:DT065_13605"/>
<accession>A0A345C153</accession>
<dbReference type="FunFam" id="3.40.980.10:FF:000006">
    <property type="entry name" value="Molybdenum cofactor biosynthesis protein B"/>
    <property type="match status" value="1"/>
</dbReference>
<dbReference type="InterPro" id="IPR036425">
    <property type="entry name" value="MoaB/Mog-like_dom_sf"/>
</dbReference>
<dbReference type="InterPro" id="IPR008284">
    <property type="entry name" value="MoCF_biosynth_CS"/>
</dbReference>
<dbReference type="GO" id="GO:0006777">
    <property type="term" value="P:Mo-molybdopterin cofactor biosynthetic process"/>
    <property type="evidence" value="ECO:0007669"/>
    <property type="project" value="UniProtKB-UniRule"/>
</dbReference>
<name>A0A345C153_9BACI</name>
<keyword evidence="9" id="KW-1185">Reference proteome</keyword>
<reference evidence="8 9" key="1">
    <citation type="journal article" date="2018" name="J. Microbiol.">
        <title>Salicibibacter kimchii gen. nov., sp. nov., a moderately halophilic and alkalitolerant bacterium in the family Bacillaceae, isolated from kimchi.</title>
        <authorList>
            <person name="Jang J.Y."/>
            <person name="Oh Y.J."/>
            <person name="Lim S.K."/>
            <person name="Park H.K."/>
            <person name="Lee C."/>
            <person name="Kim J.Y."/>
            <person name="Lee M.A."/>
            <person name="Choi H.J."/>
        </authorList>
    </citation>
    <scope>NUCLEOTIDE SEQUENCE [LARGE SCALE GENOMIC DNA]</scope>
    <source>
        <strain evidence="8 9">NKC1-1</strain>
    </source>
</reference>
<organism evidence="8 9">
    <name type="scientific">Salicibibacter kimchii</name>
    <dbReference type="NCBI Taxonomy" id="2099786"/>
    <lineage>
        <taxon>Bacteria</taxon>
        <taxon>Bacillati</taxon>
        <taxon>Bacillota</taxon>
        <taxon>Bacilli</taxon>
        <taxon>Bacillales</taxon>
        <taxon>Bacillaceae</taxon>
        <taxon>Salicibibacter</taxon>
    </lineage>
</organism>
<evidence type="ECO:0000259" key="7">
    <source>
        <dbReference type="SMART" id="SM00852"/>
    </source>
</evidence>
<evidence type="ECO:0000256" key="1">
    <source>
        <dbReference type="ARBA" id="ARBA00003487"/>
    </source>
</evidence>
<feature type="domain" description="MoaB/Mog" evidence="7">
    <location>
        <begin position="13"/>
        <end position="157"/>
    </location>
</feature>
<dbReference type="Pfam" id="PF00994">
    <property type="entry name" value="MoCF_biosynth"/>
    <property type="match status" value="1"/>
</dbReference>
<evidence type="ECO:0000256" key="6">
    <source>
        <dbReference type="PIRNR" id="PIRNR006443"/>
    </source>
</evidence>
<evidence type="ECO:0000313" key="8">
    <source>
        <dbReference type="EMBL" id="AXF56934.1"/>
    </source>
</evidence>
<dbReference type="AlphaFoldDB" id="A0A345C153"/>
<dbReference type="InterPro" id="IPR001453">
    <property type="entry name" value="MoaB/Mog_dom"/>
</dbReference>
<comment type="function">
    <text evidence="1 6">May be involved in the biosynthesis of molybdopterin.</text>
</comment>
<dbReference type="PIRSF" id="PIRSF006443">
    <property type="entry name" value="MoaB"/>
    <property type="match status" value="1"/>
</dbReference>
<dbReference type="GO" id="GO:0005829">
    <property type="term" value="C:cytosol"/>
    <property type="evidence" value="ECO:0007669"/>
    <property type="project" value="TreeGrafter"/>
</dbReference>
<dbReference type="SMART" id="SM00852">
    <property type="entry name" value="MoCF_biosynth"/>
    <property type="match status" value="1"/>
</dbReference>
<dbReference type="PROSITE" id="PS01078">
    <property type="entry name" value="MOCF_BIOSYNTHESIS_1"/>
    <property type="match status" value="1"/>
</dbReference>
<proteinExistence type="inferred from homology"/>
<dbReference type="EMBL" id="CP031092">
    <property type="protein sequence ID" value="AXF56934.1"/>
    <property type="molecule type" value="Genomic_DNA"/>
</dbReference>
<dbReference type="PANTHER" id="PTHR43232">
    <property type="entry name" value="MOLYBDENUM COFACTOR BIOSYNTHESIS PROTEIN B"/>
    <property type="match status" value="1"/>
</dbReference>
<dbReference type="PANTHER" id="PTHR43232:SF2">
    <property type="entry name" value="MOLYBDENUM COFACTOR BIOSYNTHESIS PROTEIN B"/>
    <property type="match status" value="1"/>
</dbReference>
<dbReference type="RefSeq" id="WP_114374302.1">
    <property type="nucleotide sequence ID" value="NZ_CP031092.1"/>
</dbReference>